<gene>
    <name evidence="1" type="ORF">KSP39_PZI009201</name>
</gene>
<dbReference type="SUPFAM" id="SSF51197">
    <property type="entry name" value="Clavaminate synthase-like"/>
    <property type="match status" value="1"/>
</dbReference>
<dbReference type="PANTHER" id="PTHR33644">
    <property type="entry name" value="U-BOX DOMAIN-CONTAINING PROTEIN 62-RELATED"/>
    <property type="match status" value="1"/>
</dbReference>
<dbReference type="PANTHER" id="PTHR33644:SF2">
    <property type="entry name" value="2-OXOGLUTARATE (2OG) AND FE(II)-DEPENDENT OXYGENASE SUPERFAMILY PROTEIN"/>
    <property type="match status" value="1"/>
</dbReference>
<protein>
    <recommendedName>
        <fullName evidence="3">2-oxoglutarate (2OG) and Fe(II)-dependent oxygenase superfamily protein</fullName>
    </recommendedName>
</protein>
<evidence type="ECO:0000313" key="2">
    <source>
        <dbReference type="Proteomes" id="UP001418222"/>
    </source>
</evidence>
<keyword evidence="2" id="KW-1185">Reference proteome</keyword>
<dbReference type="Gene3D" id="2.60.120.330">
    <property type="entry name" value="B-lactam Antibiotic, Isopenicillin N Synthase, Chain"/>
    <property type="match status" value="1"/>
</dbReference>
<dbReference type="AlphaFoldDB" id="A0AAP0BKW2"/>
<dbReference type="EMBL" id="JBBWWQ010000007">
    <property type="protein sequence ID" value="KAK8942756.1"/>
    <property type="molecule type" value="Genomic_DNA"/>
</dbReference>
<organism evidence="1 2">
    <name type="scientific">Platanthera zijinensis</name>
    <dbReference type="NCBI Taxonomy" id="2320716"/>
    <lineage>
        <taxon>Eukaryota</taxon>
        <taxon>Viridiplantae</taxon>
        <taxon>Streptophyta</taxon>
        <taxon>Embryophyta</taxon>
        <taxon>Tracheophyta</taxon>
        <taxon>Spermatophyta</taxon>
        <taxon>Magnoliopsida</taxon>
        <taxon>Liliopsida</taxon>
        <taxon>Asparagales</taxon>
        <taxon>Orchidaceae</taxon>
        <taxon>Orchidoideae</taxon>
        <taxon>Orchideae</taxon>
        <taxon>Orchidinae</taxon>
        <taxon>Platanthera</taxon>
    </lineage>
</organism>
<dbReference type="Proteomes" id="UP001418222">
    <property type="component" value="Unassembled WGS sequence"/>
</dbReference>
<dbReference type="InterPro" id="IPR027443">
    <property type="entry name" value="IPNS-like_sf"/>
</dbReference>
<comment type="caution">
    <text evidence="1">The sequence shown here is derived from an EMBL/GenBank/DDBJ whole genome shotgun (WGS) entry which is preliminary data.</text>
</comment>
<reference evidence="1 2" key="1">
    <citation type="journal article" date="2022" name="Nat. Plants">
        <title>Genomes of leafy and leafless Platanthera orchids illuminate the evolution of mycoheterotrophy.</title>
        <authorList>
            <person name="Li M.H."/>
            <person name="Liu K.W."/>
            <person name="Li Z."/>
            <person name="Lu H.C."/>
            <person name="Ye Q.L."/>
            <person name="Zhang D."/>
            <person name="Wang J.Y."/>
            <person name="Li Y.F."/>
            <person name="Zhong Z.M."/>
            <person name="Liu X."/>
            <person name="Yu X."/>
            <person name="Liu D.K."/>
            <person name="Tu X.D."/>
            <person name="Liu B."/>
            <person name="Hao Y."/>
            <person name="Liao X.Y."/>
            <person name="Jiang Y.T."/>
            <person name="Sun W.H."/>
            <person name="Chen J."/>
            <person name="Chen Y.Q."/>
            <person name="Ai Y."/>
            <person name="Zhai J.W."/>
            <person name="Wu S.S."/>
            <person name="Zhou Z."/>
            <person name="Hsiao Y.Y."/>
            <person name="Wu W.L."/>
            <person name="Chen Y.Y."/>
            <person name="Lin Y.F."/>
            <person name="Hsu J.L."/>
            <person name="Li C.Y."/>
            <person name="Wang Z.W."/>
            <person name="Zhao X."/>
            <person name="Zhong W.Y."/>
            <person name="Ma X.K."/>
            <person name="Ma L."/>
            <person name="Huang J."/>
            <person name="Chen G.Z."/>
            <person name="Huang M.Z."/>
            <person name="Huang L."/>
            <person name="Peng D.H."/>
            <person name="Luo Y.B."/>
            <person name="Zou S.Q."/>
            <person name="Chen S.P."/>
            <person name="Lan S."/>
            <person name="Tsai W.C."/>
            <person name="Van de Peer Y."/>
            <person name="Liu Z.J."/>
        </authorList>
    </citation>
    <scope>NUCLEOTIDE SEQUENCE [LARGE SCALE GENOMIC DNA]</scope>
    <source>
        <strain evidence="1">Lor287</strain>
    </source>
</reference>
<proteinExistence type="predicted"/>
<evidence type="ECO:0000313" key="1">
    <source>
        <dbReference type="EMBL" id="KAK8942756.1"/>
    </source>
</evidence>
<sequence>MADTVPPSIGRVKLTDLIAVEGLPSESYKVSVSTLTQSLAQYSAAIIQFPIAEGALLRSSLESARLFFHQREYSPAEMVHTSDSREWCKTSGYYADSRFWQETYDYRPGFTPAVSNSTMELPPAGLPDIFGLLGKASRRILDAISFSLNLRSFSFTEILDNVPLRGRETSSSVLSVCCHSRPSFQGAQHHALTAPEDGQLVIFPEHEHQGEKSLITLIKSDRPGLHIKDFHGRWVLVDGDLGPQDAIVYPGLALYQATAGYVSSALHRTEIGSMEGNMYGRCSIAFKLMPKSIASFSCSEMVEAGHGVEAQFQLPIPVDDFMQKSHPTDQVTKNIFSSYTFQVEQDVCSKIRLTLPALLVNFLIKKSLCPATASRACKQCEHGTRRNFLFPFICNRSKSVDQTHPQVSDHDPSLVSALQEQDISRTGIRKKRNASKDTIREGRPKKITHQTLQTVSKTDALPQISDSYSLSPDNNKSHRRIIDEDSANVGIAIHQSTSPSGIVTPVTHVEPSVLQYQKEIEIISFSNCNRIEESGLVMHGVEVNHHSNLASNKVPMGLDCSESLVDKHIFLNRRVIVFESETYMATSGLDKSNGSVKIMLRFADVQEEERGEESVALGVLKERRV</sequence>
<name>A0AAP0BKW2_9ASPA</name>
<evidence type="ECO:0008006" key="3">
    <source>
        <dbReference type="Google" id="ProtNLM"/>
    </source>
</evidence>
<accession>A0AAP0BKW2</accession>